<feature type="transmembrane region" description="Helical" evidence="1">
    <location>
        <begin position="94"/>
        <end position="113"/>
    </location>
</feature>
<dbReference type="Proteomes" id="UP000014387">
    <property type="component" value="Unassembled WGS sequence"/>
</dbReference>
<feature type="transmembrane region" description="Helical" evidence="1">
    <location>
        <begin position="7"/>
        <end position="25"/>
    </location>
</feature>
<evidence type="ECO:0000313" key="2">
    <source>
        <dbReference type="EMBL" id="EPD30518.1"/>
    </source>
</evidence>
<dbReference type="EMBL" id="AGWN01000001">
    <property type="protein sequence ID" value="EPD30518.1"/>
    <property type="molecule type" value="Genomic_DNA"/>
</dbReference>
<keyword evidence="1" id="KW-0812">Transmembrane</keyword>
<evidence type="ECO:0000256" key="1">
    <source>
        <dbReference type="SAM" id="Phobius"/>
    </source>
</evidence>
<feature type="transmembrane region" description="Helical" evidence="1">
    <location>
        <begin position="31"/>
        <end position="50"/>
    </location>
</feature>
<dbReference type="InterPro" id="IPR038770">
    <property type="entry name" value="Na+/solute_symporter_sf"/>
</dbReference>
<protein>
    <recommendedName>
        <fullName evidence="4">Bile acid transporter</fullName>
    </recommendedName>
</protein>
<dbReference type="PIRSF" id="PIRSF026166">
    <property type="entry name" value="UCP026166"/>
    <property type="match status" value="1"/>
</dbReference>
<comment type="caution">
    <text evidence="2">The sequence shown here is derived from an EMBL/GenBank/DDBJ whole genome shotgun (WGS) entry which is preliminary data.</text>
</comment>
<dbReference type="InterPro" id="IPR016833">
    <property type="entry name" value="Put_Na-Bile_cotransptr"/>
</dbReference>
<name>A0A9W5RDL6_9ACTO</name>
<sequence>MKVLLRYIDPFIVSILAILVIGILVPIPAQWIDLLTIMGTVAVMILFLVYGMRLRTSEIIAGLTNLKLQASVLASTFIVFPILGAVTQPLFRPWLGATFALGLLYLTLLPSTVQSSISFTSIAGGNVAGAVCAATISNILGMVLTPLLVMIVMGASTGVGWGSIVDVLVKLLIPFIIGQLLQPKLGDKVRANKWLTKTVDRGTILIVVASSVAGATARGLWSTLTWGDVIGLVIASGILLAIMMTASWKTGHLLKMNRGDNIALLMCGSKKSLATGLPMAAIIFPPHIVAAVTVPIIVFHQLQLMAAAVIAKRLATTSAQTGETTW</sequence>
<evidence type="ECO:0008006" key="4">
    <source>
        <dbReference type="Google" id="ProtNLM"/>
    </source>
</evidence>
<dbReference type="AlphaFoldDB" id="A0A9W5RDL6"/>
<gene>
    <name evidence="2" type="ORF">HMPREF9238_00262</name>
</gene>
<dbReference type="GO" id="GO:0005886">
    <property type="term" value="C:plasma membrane"/>
    <property type="evidence" value="ECO:0007669"/>
    <property type="project" value="TreeGrafter"/>
</dbReference>
<evidence type="ECO:0000313" key="3">
    <source>
        <dbReference type="Proteomes" id="UP000014387"/>
    </source>
</evidence>
<organism evidence="2 3">
    <name type="scientific">Gleimia europaea ACS-120-V-Col10b</name>
    <dbReference type="NCBI Taxonomy" id="883069"/>
    <lineage>
        <taxon>Bacteria</taxon>
        <taxon>Bacillati</taxon>
        <taxon>Actinomycetota</taxon>
        <taxon>Actinomycetes</taxon>
        <taxon>Actinomycetales</taxon>
        <taxon>Actinomycetaceae</taxon>
        <taxon>Gleimia</taxon>
    </lineage>
</organism>
<feature type="transmembrane region" description="Helical" evidence="1">
    <location>
        <begin position="70"/>
        <end position="88"/>
    </location>
</feature>
<dbReference type="PANTHER" id="PTHR18640">
    <property type="entry name" value="SOLUTE CARRIER FAMILY 10 MEMBER 7"/>
    <property type="match status" value="1"/>
</dbReference>
<dbReference type="OrthoDB" id="9792271at2"/>
<dbReference type="Pfam" id="PF13593">
    <property type="entry name" value="SBF_like"/>
    <property type="match status" value="1"/>
</dbReference>
<keyword evidence="1" id="KW-0472">Membrane</keyword>
<dbReference type="Gene3D" id="1.20.1530.20">
    <property type="match status" value="1"/>
</dbReference>
<feature type="transmembrane region" description="Helical" evidence="1">
    <location>
        <begin position="229"/>
        <end position="248"/>
    </location>
</feature>
<dbReference type="PANTHER" id="PTHR18640:SF5">
    <property type="entry name" value="SODIUM_BILE ACID COTRANSPORTER 7"/>
    <property type="match status" value="1"/>
</dbReference>
<keyword evidence="1" id="KW-1133">Transmembrane helix</keyword>
<dbReference type="RefSeq" id="WP_016443630.1">
    <property type="nucleotide sequence ID" value="NZ_KE150266.1"/>
</dbReference>
<keyword evidence="3" id="KW-1185">Reference proteome</keyword>
<accession>A0A9W5RDL6</accession>
<feature type="transmembrane region" description="Helical" evidence="1">
    <location>
        <begin position="125"/>
        <end position="153"/>
    </location>
</feature>
<feature type="transmembrane region" description="Helical" evidence="1">
    <location>
        <begin position="159"/>
        <end position="181"/>
    </location>
</feature>
<feature type="transmembrane region" description="Helical" evidence="1">
    <location>
        <begin position="202"/>
        <end position="223"/>
    </location>
</feature>
<reference evidence="2 3" key="1">
    <citation type="submission" date="2013-05" db="EMBL/GenBank/DDBJ databases">
        <title>The Genome Sequence of Actinomyces europaeus ACS-120-V-COL10B.</title>
        <authorList>
            <consortium name="The Broad Institute Genomics Platform"/>
            <person name="Earl A."/>
            <person name="Ward D."/>
            <person name="Feldgarden M."/>
            <person name="Gevers D."/>
            <person name="Saerens B."/>
            <person name="Vaneechoutte M."/>
            <person name="Walker B."/>
            <person name="Young S."/>
            <person name="Zeng Q."/>
            <person name="Gargeya S."/>
            <person name="Fitzgerald M."/>
            <person name="Haas B."/>
            <person name="Abouelleil A."/>
            <person name="Allen A.W."/>
            <person name="Alvarado L."/>
            <person name="Arachchi H.M."/>
            <person name="Berlin A.M."/>
            <person name="Chapman S.B."/>
            <person name="Gainer-Dewar J."/>
            <person name="Goldberg J."/>
            <person name="Griggs A."/>
            <person name="Gujja S."/>
            <person name="Hansen M."/>
            <person name="Howarth C."/>
            <person name="Imamovic A."/>
            <person name="Ireland A."/>
            <person name="Larimer J."/>
            <person name="McCowan C."/>
            <person name="Murphy C."/>
            <person name="Pearson M."/>
            <person name="Poon T.W."/>
            <person name="Priest M."/>
            <person name="Roberts A."/>
            <person name="Saif S."/>
            <person name="Shea T."/>
            <person name="Sisk P."/>
            <person name="Sykes S."/>
            <person name="Wortman J."/>
            <person name="Nusbaum C."/>
            <person name="Birren B."/>
        </authorList>
    </citation>
    <scope>NUCLEOTIDE SEQUENCE [LARGE SCALE GENOMIC DNA]</scope>
    <source>
        <strain evidence="2 3">ACS-120-V-Col10b</strain>
    </source>
</reference>
<proteinExistence type="predicted"/>